<dbReference type="KEGG" id="bsed:DN745_10310"/>
<dbReference type="EMBL" id="CP030032">
    <property type="protein sequence ID" value="AWV89712.1"/>
    <property type="molecule type" value="Genomic_DNA"/>
</dbReference>
<dbReference type="Proteomes" id="UP000249799">
    <property type="component" value="Chromosome"/>
</dbReference>
<dbReference type="PROSITE" id="PS51257">
    <property type="entry name" value="PROKAR_LIPOPROTEIN"/>
    <property type="match status" value="1"/>
</dbReference>
<dbReference type="AlphaFoldDB" id="A0A2Z4FLB9"/>
<sequence length="258" mass="28165">MNLWPLRSIFPMLAVLVGLTLQGCASAPQTGVRPEFQSHTLQRIAVVPFYAQANFSLRPDELAELLERSEFAAVASLREFGFEVVPPGEFRAHLDESGAARRFDEGIVLRSELSAYFEPAKSSNGPSLEVVTLAKLQQEGVIQADALLFGEVVYHTETRCHKGSENSKAREALKAPTAAPSTPCVVSHFQAKLVYVATGETMWFNRVLLETYPRDLTPAVGSENMALTVGRTFAGPDGLDDFELPQRATPAEARVASE</sequence>
<organism evidence="1 2">
    <name type="scientific">Bradymonas sediminis</name>
    <dbReference type="NCBI Taxonomy" id="1548548"/>
    <lineage>
        <taxon>Bacteria</taxon>
        <taxon>Deltaproteobacteria</taxon>
        <taxon>Bradymonadales</taxon>
        <taxon>Bradymonadaceae</taxon>
        <taxon>Bradymonas</taxon>
    </lineage>
</organism>
<reference evidence="1 2" key="1">
    <citation type="submission" date="2018-06" db="EMBL/GenBank/DDBJ databases">
        <title>Lujinxingia sediminis gen. nov. sp. nov., a new facultative anaerobic member of the class Deltaproteobacteria, and proposal of Lujinxingaceae fam. nov.</title>
        <authorList>
            <person name="Guo L.-Y."/>
            <person name="Li C.-M."/>
            <person name="Wang S."/>
            <person name="Du Z.-J."/>
        </authorList>
    </citation>
    <scope>NUCLEOTIDE SEQUENCE [LARGE SCALE GENOMIC DNA]</scope>
    <source>
        <strain evidence="1 2">FA350</strain>
    </source>
</reference>
<evidence type="ECO:0000313" key="1">
    <source>
        <dbReference type="EMBL" id="AWV89712.1"/>
    </source>
</evidence>
<dbReference type="OrthoDB" id="5498934at2"/>
<accession>A0A2Z4FLB9</accession>
<evidence type="ECO:0000313" key="2">
    <source>
        <dbReference type="Proteomes" id="UP000249799"/>
    </source>
</evidence>
<keyword evidence="2" id="KW-1185">Reference proteome</keyword>
<proteinExistence type="predicted"/>
<dbReference type="RefSeq" id="WP_111334593.1">
    <property type="nucleotide sequence ID" value="NZ_CP030032.1"/>
</dbReference>
<name>A0A2Z4FLB9_9DELT</name>
<gene>
    <name evidence="1" type="ORF">DN745_10310</name>
</gene>
<protein>
    <submittedName>
        <fullName evidence="1">Uncharacterized protein</fullName>
    </submittedName>
</protein>